<dbReference type="InterPro" id="IPR015813">
    <property type="entry name" value="Pyrv/PenolPyrv_kinase-like_dom"/>
</dbReference>
<dbReference type="PANTHER" id="PTHR30502">
    <property type="entry name" value="2-KETO-3-DEOXY-L-RHAMNONATE ALDOLASE"/>
    <property type="match status" value="1"/>
</dbReference>
<dbReference type="PANTHER" id="PTHR30502:SF0">
    <property type="entry name" value="PHOSPHOENOLPYRUVATE CARBOXYLASE FAMILY PROTEIN"/>
    <property type="match status" value="1"/>
</dbReference>
<evidence type="ECO:0000313" key="5">
    <source>
        <dbReference type="EMBL" id="GMH79833.1"/>
    </source>
</evidence>
<keyword evidence="3" id="KW-0456">Lyase</keyword>
<dbReference type="SUPFAM" id="SSF51621">
    <property type="entry name" value="Phosphoenolpyruvate/pyruvate domain"/>
    <property type="match status" value="1"/>
</dbReference>
<dbReference type="InterPro" id="IPR005000">
    <property type="entry name" value="Aldolase/citrate-lyase_domain"/>
</dbReference>
<organism evidence="5 6">
    <name type="scientific">Triparma strigata</name>
    <dbReference type="NCBI Taxonomy" id="1606541"/>
    <lineage>
        <taxon>Eukaryota</taxon>
        <taxon>Sar</taxon>
        <taxon>Stramenopiles</taxon>
        <taxon>Ochrophyta</taxon>
        <taxon>Bolidophyceae</taxon>
        <taxon>Parmales</taxon>
        <taxon>Triparmaceae</taxon>
        <taxon>Triparma</taxon>
    </lineage>
</organism>
<sequence>MRLLPTSKNLVGVLPPSPSCPSVLSLFKALPFSFIFLDLEHTPHYPLHRLPDTLNHLGSFPSLVRIPGKNSLDNIQKVLDSGAQNLLIPMINTREEAEKIVHAAKFPPLGSRGCTSSFFNEFGTSEAPFATSLENEKISVGVQIETMEGVRNAKEIAATPGVDWVFLGPVDLASSLGVIESDASFRHEDVQRTLRDVGSIVIEEGKEVGTLITGKEDAQMFDSFKINVALGSSMLLDGSKRFLADVDR</sequence>
<accession>A0A9W7EI61</accession>
<dbReference type="OrthoDB" id="189334at2759"/>
<dbReference type="Pfam" id="PF03328">
    <property type="entry name" value="HpcH_HpaI"/>
    <property type="match status" value="1"/>
</dbReference>
<reference evidence="6" key="1">
    <citation type="journal article" date="2023" name="Commun. Biol.">
        <title>Genome analysis of Parmales, the sister group of diatoms, reveals the evolutionary specialization of diatoms from phago-mixotrophs to photoautotrophs.</title>
        <authorList>
            <person name="Ban H."/>
            <person name="Sato S."/>
            <person name="Yoshikawa S."/>
            <person name="Yamada K."/>
            <person name="Nakamura Y."/>
            <person name="Ichinomiya M."/>
            <person name="Sato N."/>
            <person name="Blanc-Mathieu R."/>
            <person name="Endo H."/>
            <person name="Kuwata A."/>
            <person name="Ogata H."/>
        </authorList>
    </citation>
    <scope>NUCLEOTIDE SEQUENCE [LARGE SCALE GENOMIC DNA]</scope>
    <source>
        <strain evidence="6">NIES 3701</strain>
    </source>
</reference>
<protein>
    <recommendedName>
        <fullName evidence="4">HpcH/HpaI aldolase/citrate lyase domain-containing protein</fullName>
    </recommendedName>
</protein>
<dbReference type="GO" id="GO:0046872">
    <property type="term" value="F:metal ion binding"/>
    <property type="evidence" value="ECO:0007669"/>
    <property type="project" value="UniProtKB-KW"/>
</dbReference>
<dbReference type="AlphaFoldDB" id="A0A9W7EI61"/>
<dbReference type="EMBL" id="BRXY01000238">
    <property type="protein sequence ID" value="GMH79833.1"/>
    <property type="molecule type" value="Genomic_DNA"/>
</dbReference>
<dbReference type="Gene3D" id="3.20.20.60">
    <property type="entry name" value="Phosphoenolpyruvate-binding domains"/>
    <property type="match status" value="1"/>
</dbReference>
<comment type="caution">
    <text evidence="5">The sequence shown here is derived from an EMBL/GenBank/DDBJ whole genome shotgun (WGS) entry which is preliminary data.</text>
</comment>
<keyword evidence="6" id="KW-1185">Reference proteome</keyword>
<feature type="domain" description="HpcH/HpaI aldolase/citrate lyase" evidence="4">
    <location>
        <begin position="30"/>
        <end position="191"/>
    </location>
</feature>
<name>A0A9W7EI61_9STRA</name>
<evidence type="ECO:0000256" key="2">
    <source>
        <dbReference type="ARBA" id="ARBA00022723"/>
    </source>
</evidence>
<dbReference type="InterPro" id="IPR050251">
    <property type="entry name" value="HpcH-HpaI_aldolase"/>
</dbReference>
<dbReference type="Proteomes" id="UP001165085">
    <property type="component" value="Unassembled WGS sequence"/>
</dbReference>
<keyword evidence="2" id="KW-0479">Metal-binding</keyword>
<dbReference type="GO" id="GO:0016832">
    <property type="term" value="F:aldehyde-lyase activity"/>
    <property type="evidence" value="ECO:0007669"/>
    <property type="project" value="TreeGrafter"/>
</dbReference>
<evidence type="ECO:0000259" key="4">
    <source>
        <dbReference type="Pfam" id="PF03328"/>
    </source>
</evidence>
<evidence type="ECO:0000256" key="1">
    <source>
        <dbReference type="ARBA" id="ARBA00005568"/>
    </source>
</evidence>
<comment type="similarity">
    <text evidence="1">Belongs to the HpcH/HpaI aldolase family.</text>
</comment>
<evidence type="ECO:0000313" key="6">
    <source>
        <dbReference type="Proteomes" id="UP001165085"/>
    </source>
</evidence>
<dbReference type="InterPro" id="IPR040442">
    <property type="entry name" value="Pyrv_kinase-like_dom_sf"/>
</dbReference>
<dbReference type="GO" id="GO:0005737">
    <property type="term" value="C:cytoplasm"/>
    <property type="evidence" value="ECO:0007669"/>
    <property type="project" value="TreeGrafter"/>
</dbReference>
<evidence type="ECO:0000256" key="3">
    <source>
        <dbReference type="ARBA" id="ARBA00023239"/>
    </source>
</evidence>
<gene>
    <name evidence="5" type="ORF">TrST_g3490</name>
</gene>
<proteinExistence type="inferred from homology"/>